<keyword evidence="2" id="KW-0812">Transmembrane</keyword>
<keyword evidence="4" id="KW-1185">Reference proteome</keyword>
<sequence>MLAQLIALYSEKNSKPRKLIKRVSLVGVWYLLGFSPVVTAETLYLTSLHWPPYSGSQLKEQGVYIAVARAALDAVGHTLVVDFYPWSRAVRMASRKDGKYMGYLPEYSHPTEKFIFSEAMGRSGLGLVEQKAHPISWTQQSDLNQYTIGVVQDYINTAEFDAMLAQGSQPAEVVASDLHNVNKVGSGRIDAAIIDEHVLAYTLAQPNMQHLKGKLQLNKKLLTYKELFVAFKNNEQGRKWRERFNQGLAKIDAQQIVIDSMAK</sequence>
<reference evidence="3" key="1">
    <citation type="submission" date="2021-05" db="EMBL/GenBank/DDBJ databases">
        <title>Molecular characterization for Shewanella algae harboring chromosomal blaOXA-55-like strains isolated from clinical and environment sample.</title>
        <authorList>
            <person name="Ohama Y."/>
            <person name="Aoki K."/>
            <person name="Harada S."/>
            <person name="Moriya K."/>
            <person name="Ishii Y."/>
            <person name="Tateda K."/>
        </authorList>
    </citation>
    <scope>NUCLEOTIDE SEQUENCE</scope>
    <source>
        <strain evidence="3">JCM 11563</strain>
    </source>
</reference>
<keyword evidence="2" id="KW-1133">Transmembrane helix</keyword>
<name>A0ABQ4PHJ9_9GAMM</name>
<organism evidence="3 4">
    <name type="scientific">Shewanella sairae</name>
    <dbReference type="NCBI Taxonomy" id="190310"/>
    <lineage>
        <taxon>Bacteria</taxon>
        <taxon>Pseudomonadati</taxon>
        <taxon>Pseudomonadota</taxon>
        <taxon>Gammaproteobacteria</taxon>
        <taxon>Alteromonadales</taxon>
        <taxon>Shewanellaceae</taxon>
        <taxon>Shewanella</taxon>
    </lineage>
</organism>
<dbReference type="Proteomes" id="UP000887104">
    <property type="component" value="Unassembled WGS sequence"/>
</dbReference>
<dbReference type="RefSeq" id="WP_220781473.1">
    <property type="nucleotide sequence ID" value="NZ_BPEY01000042.1"/>
</dbReference>
<comment type="similarity">
    <text evidence="1">Belongs to the bacterial solute-binding protein 3 family.</text>
</comment>
<comment type="caution">
    <text evidence="3">The sequence shown here is derived from an EMBL/GenBank/DDBJ whole genome shotgun (WGS) entry which is preliminary data.</text>
</comment>
<proteinExistence type="inferred from homology"/>
<dbReference type="SUPFAM" id="SSF53850">
    <property type="entry name" value="Periplasmic binding protein-like II"/>
    <property type="match status" value="1"/>
</dbReference>
<evidence type="ECO:0000256" key="1">
    <source>
        <dbReference type="ARBA" id="ARBA00010333"/>
    </source>
</evidence>
<dbReference type="PANTHER" id="PTHR35936:SF25">
    <property type="entry name" value="ABC TRANSPORTER SUBSTRATE-BINDING PROTEIN"/>
    <property type="match status" value="1"/>
</dbReference>
<protein>
    <submittedName>
        <fullName evidence="3">ABC transporter</fullName>
    </submittedName>
</protein>
<dbReference type="EMBL" id="BPEY01000042">
    <property type="protein sequence ID" value="GIU47037.1"/>
    <property type="molecule type" value="Genomic_DNA"/>
</dbReference>
<dbReference type="PANTHER" id="PTHR35936">
    <property type="entry name" value="MEMBRANE-BOUND LYTIC MUREIN TRANSGLYCOSYLASE F"/>
    <property type="match status" value="1"/>
</dbReference>
<evidence type="ECO:0000313" key="4">
    <source>
        <dbReference type="Proteomes" id="UP000887104"/>
    </source>
</evidence>
<gene>
    <name evidence="3" type="ORF">TUM4438_24800</name>
</gene>
<dbReference type="Gene3D" id="3.40.190.10">
    <property type="entry name" value="Periplasmic binding protein-like II"/>
    <property type="match status" value="2"/>
</dbReference>
<evidence type="ECO:0000313" key="3">
    <source>
        <dbReference type="EMBL" id="GIU47037.1"/>
    </source>
</evidence>
<evidence type="ECO:0000256" key="2">
    <source>
        <dbReference type="SAM" id="Phobius"/>
    </source>
</evidence>
<feature type="transmembrane region" description="Helical" evidence="2">
    <location>
        <begin position="63"/>
        <end position="86"/>
    </location>
</feature>
<keyword evidence="2" id="KW-0472">Membrane</keyword>
<accession>A0ABQ4PHJ9</accession>